<evidence type="ECO:0000256" key="1">
    <source>
        <dbReference type="SAM" id="MobiDB-lite"/>
    </source>
</evidence>
<dbReference type="EMBL" id="DS026990">
    <property type="protein sequence ID" value="EAW15142.1"/>
    <property type="molecule type" value="Genomic_DNA"/>
</dbReference>
<dbReference type="HOGENOM" id="CLU_2687340_0_0_1"/>
<sequence>MSHPPPPPAPPRLPPYIPRGGGGGGGAKAPVTRQEAPPPPGSFGIGIELELLLCRRIEICFYDSFKADSMDAGG</sequence>
<dbReference type="RefSeq" id="XP_001276568.1">
    <property type="nucleotide sequence ID" value="XM_001276567.1"/>
</dbReference>
<proteinExistence type="predicted"/>
<feature type="region of interest" description="Disordered" evidence="1">
    <location>
        <begin position="1"/>
        <end position="42"/>
    </location>
</feature>
<evidence type="ECO:0000313" key="2">
    <source>
        <dbReference type="EMBL" id="EAW15142.1"/>
    </source>
</evidence>
<evidence type="ECO:0000313" key="3">
    <source>
        <dbReference type="Proteomes" id="UP000006701"/>
    </source>
</evidence>
<organism evidence="2 3">
    <name type="scientific">Aspergillus clavatus (strain ATCC 1007 / CBS 513.65 / DSM 816 / NCTC 3887 / NRRL 1 / QM 1276 / 107)</name>
    <dbReference type="NCBI Taxonomy" id="344612"/>
    <lineage>
        <taxon>Eukaryota</taxon>
        <taxon>Fungi</taxon>
        <taxon>Dikarya</taxon>
        <taxon>Ascomycota</taxon>
        <taxon>Pezizomycotina</taxon>
        <taxon>Eurotiomycetes</taxon>
        <taxon>Eurotiomycetidae</taxon>
        <taxon>Eurotiales</taxon>
        <taxon>Aspergillaceae</taxon>
        <taxon>Aspergillus</taxon>
        <taxon>Aspergillus subgen. Fumigati</taxon>
    </lineage>
</organism>
<dbReference type="Proteomes" id="UP000006701">
    <property type="component" value="Unassembled WGS sequence"/>
</dbReference>
<dbReference type="KEGG" id="act:ACLA_057990"/>
<gene>
    <name evidence="2" type="ORF">ACLA_057990</name>
</gene>
<dbReference type="AlphaFoldDB" id="A1C402"/>
<accession>A1C402</accession>
<dbReference type="GeneID" id="4708959"/>
<protein>
    <submittedName>
        <fullName evidence="2">Uncharacterized protein</fullName>
    </submittedName>
</protein>
<keyword evidence="3" id="KW-1185">Reference proteome</keyword>
<reference evidence="2 3" key="1">
    <citation type="journal article" date="2008" name="PLoS Genet.">
        <title>Genomic islands in the pathogenic filamentous fungus Aspergillus fumigatus.</title>
        <authorList>
            <person name="Fedorova N.D."/>
            <person name="Khaldi N."/>
            <person name="Joardar V.S."/>
            <person name="Maiti R."/>
            <person name="Amedeo P."/>
            <person name="Anderson M.J."/>
            <person name="Crabtree J."/>
            <person name="Silva J.C."/>
            <person name="Badger J.H."/>
            <person name="Albarraq A."/>
            <person name="Angiuoli S."/>
            <person name="Bussey H."/>
            <person name="Bowyer P."/>
            <person name="Cotty P.J."/>
            <person name="Dyer P.S."/>
            <person name="Egan A."/>
            <person name="Galens K."/>
            <person name="Fraser-Liggett C.M."/>
            <person name="Haas B.J."/>
            <person name="Inman J.M."/>
            <person name="Kent R."/>
            <person name="Lemieux S."/>
            <person name="Malavazi I."/>
            <person name="Orvis J."/>
            <person name="Roemer T."/>
            <person name="Ronning C.M."/>
            <person name="Sundaram J.P."/>
            <person name="Sutton G."/>
            <person name="Turner G."/>
            <person name="Venter J.C."/>
            <person name="White O.R."/>
            <person name="Whitty B.R."/>
            <person name="Youngman P."/>
            <person name="Wolfe K.H."/>
            <person name="Goldman G.H."/>
            <person name="Wortman J.R."/>
            <person name="Jiang B."/>
            <person name="Denning D.W."/>
            <person name="Nierman W.C."/>
        </authorList>
    </citation>
    <scope>NUCLEOTIDE SEQUENCE [LARGE SCALE GENOMIC DNA]</scope>
    <source>
        <strain evidence="3">ATCC 1007 / CBS 513.65 / DSM 816 / NCTC 3887 / NRRL 1</strain>
    </source>
</reference>
<name>A1C402_ASPCL</name>
<feature type="compositionally biased region" description="Pro residues" evidence="1">
    <location>
        <begin position="1"/>
        <end position="17"/>
    </location>
</feature>
<dbReference type="VEuPathDB" id="FungiDB:ACLA_057990"/>